<feature type="chain" id="PRO_5047478431" evidence="1">
    <location>
        <begin position="24"/>
        <end position="209"/>
    </location>
</feature>
<accession>A0ABQ2C010</accession>
<comment type="caution">
    <text evidence="2">The sequence shown here is derived from an EMBL/GenBank/DDBJ whole genome shotgun (WGS) entry which is preliminary data.</text>
</comment>
<evidence type="ECO:0000313" key="2">
    <source>
        <dbReference type="EMBL" id="GGI57427.1"/>
    </source>
</evidence>
<dbReference type="EMBL" id="BMDQ01000002">
    <property type="protein sequence ID" value="GGI57427.1"/>
    <property type="molecule type" value="Genomic_DNA"/>
</dbReference>
<dbReference type="PROSITE" id="PS51257">
    <property type="entry name" value="PROKAR_LIPOPROTEIN"/>
    <property type="match status" value="1"/>
</dbReference>
<dbReference type="RefSeq" id="WP_188374340.1">
    <property type="nucleotide sequence ID" value="NZ_BMDQ01000002.1"/>
</dbReference>
<name>A0ABQ2C010_9FLAO</name>
<keyword evidence="3" id="KW-1185">Reference proteome</keyword>
<gene>
    <name evidence="2" type="ORF">GCM10011444_17360</name>
</gene>
<keyword evidence="1" id="KW-0732">Signal</keyword>
<protein>
    <submittedName>
        <fullName evidence="2">Uncharacterized protein</fullName>
    </submittedName>
</protein>
<evidence type="ECO:0000313" key="3">
    <source>
        <dbReference type="Proteomes" id="UP000624701"/>
    </source>
</evidence>
<organism evidence="2 3">
    <name type="scientific">Winogradskyella haliclonae</name>
    <dbReference type="NCBI Taxonomy" id="2048558"/>
    <lineage>
        <taxon>Bacteria</taxon>
        <taxon>Pseudomonadati</taxon>
        <taxon>Bacteroidota</taxon>
        <taxon>Flavobacteriia</taxon>
        <taxon>Flavobacteriales</taxon>
        <taxon>Flavobacteriaceae</taxon>
        <taxon>Winogradskyella</taxon>
    </lineage>
</organism>
<sequence length="209" mass="24134">MIKNVKKILSILLISSISCFASAQDETLSEMTELMFKNTNERNFEALLNMTYPKIYDMVPKETMKNMFVSMFEGTDEMSIDLPKLDPEYTLSETFTDEDSKTDYAFLTYDMSMSMTFKQESFDKEGQDLMVKMFKVQGMDATFETDSKVNVSAPNRMVIFLNNETSNNKWTMLNYDANSPIFVDLLPVGVIEKSKDYHQSIMLEAKKKN</sequence>
<proteinExistence type="predicted"/>
<reference evidence="3" key="1">
    <citation type="journal article" date="2019" name="Int. J. Syst. Evol. Microbiol.">
        <title>The Global Catalogue of Microorganisms (GCM) 10K type strain sequencing project: providing services to taxonomists for standard genome sequencing and annotation.</title>
        <authorList>
            <consortium name="The Broad Institute Genomics Platform"/>
            <consortium name="The Broad Institute Genome Sequencing Center for Infectious Disease"/>
            <person name="Wu L."/>
            <person name="Ma J."/>
        </authorList>
    </citation>
    <scope>NUCLEOTIDE SEQUENCE [LARGE SCALE GENOMIC DNA]</scope>
    <source>
        <strain evidence="3">CCM 8681</strain>
    </source>
</reference>
<feature type="signal peptide" evidence="1">
    <location>
        <begin position="1"/>
        <end position="23"/>
    </location>
</feature>
<evidence type="ECO:0000256" key="1">
    <source>
        <dbReference type="SAM" id="SignalP"/>
    </source>
</evidence>
<dbReference type="Proteomes" id="UP000624701">
    <property type="component" value="Unassembled WGS sequence"/>
</dbReference>